<evidence type="ECO:0000256" key="5">
    <source>
        <dbReference type="SAM" id="SignalP"/>
    </source>
</evidence>
<evidence type="ECO:0000313" key="7">
    <source>
        <dbReference type="EMBL" id="NMH66650.1"/>
    </source>
</evidence>
<name>A0A972JKX3_9GAMM</name>
<proteinExistence type="predicted"/>
<evidence type="ECO:0000259" key="6">
    <source>
        <dbReference type="PROSITE" id="PS51007"/>
    </source>
</evidence>
<organism evidence="7 8">
    <name type="scientific">Shewanella salipaludis</name>
    <dbReference type="NCBI Taxonomy" id="2723052"/>
    <lineage>
        <taxon>Bacteria</taxon>
        <taxon>Pseudomonadati</taxon>
        <taxon>Pseudomonadota</taxon>
        <taxon>Gammaproteobacteria</taxon>
        <taxon>Alteromonadales</taxon>
        <taxon>Shewanellaceae</taxon>
        <taxon>Shewanella</taxon>
    </lineage>
</organism>
<dbReference type="Gene3D" id="1.10.760.10">
    <property type="entry name" value="Cytochrome c-like domain"/>
    <property type="match status" value="2"/>
</dbReference>
<sequence length="232" mass="25880">MKEPSFTLKLLTLALLPFNFASHASDAGRDLFNQSCVACHSVQDNSNISLSQRLEEKAPTLFYAGNKFNAQWLQKWLVAPSNIRSGGHFFLNRVKVTDDGDVIDESAVPQHPAVNAEQAKLLTSYLMQQRPKSELLAREHMTPGKISKTLGDNDFHKFKGCGACHQGGDAYGGVSGPELYTAIDRLQPEYISSYIRSPELWDPKTLMPNRHLNDSSIKKLLDYLNTISLNTQ</sequence>
<evidence type="ECO:0000313" key="8">
    <source>
        <dbReference type="Proteomes" id="UP000737113"/>
    </source>
</evidence>
<dbReference type="GO" id="GO:0009055">
    <property type="term" value="F:electron transfer activity"/>
    <property type="evidence" value="ECO:0007669"/>
    <property type="project" value="InterPro"/>
</dbReference>
<evidence type="ECO:0000256" key="1">
    <source>
        <dbReference type="ARBA" id="ARBA00022617"/>
    </source>
</evidence>
<dbReference type="EMBL" id="JAAXYH010000014">
    <property type="protein sequence ID" value="NMH66650.1"/>
    <property type="molecule type" value="Genomic_DNA"/>
</dbReference>
<dbReference type="SUPFAM" id="SSF46626">
    <property type="entry name" value="Cytochrome c"/>
    <property type="match status" value="2"/>
</dbReference>
<feature type="domain" description="Cytochrome c" evidence="6">
    <location>
        <begin position="23"/>
        <end position="130"/>
    </location>
</feature>
<feature type="domain" description="Cytochrome c" evidence="6">
    <location>
        <begin position="146"/>
        <end position="228"/>
    </location>
</feature>
<evidence type="ECO:0000256" key="4">
    <source>
        <dbReference type="PROSITE-ProRule" id="PRU00433"/>
    </source>
</evidence>
<dbReference type="InterPro" id="IPR009056">
    <property type="entry name" value="Cyt_c-like_dom"/>
</dbReference>
<feature type="chain" id="PRO_5037030748" evidence="5">
    <location>
        <begin position="25"/>
        <end position="232"/>
    </location>
</feature>
<keyword evidence="3 4" id="KW-0408">Iron</keyword>
<evidence type="ECO:0000256" key="3">
    <source>
        <dbReference type="ARBA" id="ARBA00023004"/>
    </source>
</evidence>
<comment type="caution">
    <text evidence="7">The sequence shown here is derived from an EMBL/GenBank/DDBJ whole genome shotgun (WGS) entry which is preliminary data.</text>
</comment>
<dbReference type="RefSeq" id="WP_169565373.1">
    <property type="nucleotide sequence ID" value="NZ_JAAXYH010000014.1"/>
</dbReference>
<keyword evidence="1 4" id="KW-0349">Heme</keyword>
<dbReference type="Proteomes" id="UP000737113">
    <property type="component" value="Unassembled WGS sequence"/>
</dbReference>
<dbReference type="GO" id="GO:0046872">
    <property type="term" value="F:metal ion binding"/>
    <property type="evidence" value="ECO:0007669"/>
    <property type="project" value="UniProtKB-KW"/>
</dbReference>
<evidence type="ECO:0000256" key="2">
    <source>
        <dbReference type="ARBA" id="ARBA00022723"/>
    </source>
</evidence>
<dbReference type="PROSITE" id="PS51007">
    <property type="entry name" value="CYTC"/>
    <property type="match status" value="2"/>
</dbReference>
<keyword evidence="5" id="KW-0732">Signal</keyword>
<dbReference type="AlphaFoldDB" id="A0A972JKX3"/>
<keyword evidence="2 4" id="KW-0479">Metal-binding</keyword>
<reference evidence="7" key="1">
    <citation type="submission" date="2020-04" db="EMBL/GenBank/DDBJ databases">
        <title>Description of Shewanella salipaludis sp. nov., isolated from a salt marsh.</title>
        <authorList>
            <person name="Park S."/>
            <person name="Yoon J.-H."/>
        </authorList>
    </citation>
    <scope>NUCLEOTIDE SEQUENCE</scope>
    <source>
        <strain evidence="7">SHSM-M6</strain>
    </source>
</reference>
<dbReference type="InterPro" id="IPR036909">
    <property type="entry name" value="Cyt_c-like_dom_sf"/>
</dbReference>
<dbReference type="GO" id="GO:0020037">
    <property type="term" value="F:heme binding"/>
    <property type="evidence" value="ECO:0007669"/>
    <property type="project" value="InterPro"/>
</dbReference>
<keyword evidence="8" id="KW-1185">Reference proteome</keyword>
<gene>
    <name evidence="7" type="ORF">HC757_15955</name>
</gene>
<protein>
    <submittedName>
        <fullName evidence="7">Cytochrome c</fullName>
    </submittedName>
</protein>
<feature type="signal peptide" evidence="5">
    <location>
        <begin position="1"/>
        <end position="24"/>
    </location>
</feature>
<accession>A0A972JKX3</accession>